<evidence type="ECO:0000256" key="1">
    <source>
        <dbReference type="ARBA" id="ARBA00022441"/>
    </source>
</evidence>
<feature type="chain" id="PRO_5026189280" description="Galactose oxidase" evidence="5">
    <location>
        <begin position="19"/>
        <end position="646"/>
    </location>
</feature>
<evidence type="ECO:0000313" key="6">
    <source>
        <dbReference type="EMBL" id="KAF2405298.1"/>
    </source>
</evidence>
<dbReference type="SUPFAM" id="SSF117281">
    <property type="entry name" value="Kelch motif"/>
    <property type="match status" value="1"/>
</dbReference>
<keyword evidence="4" id="KW-0472">Membrane</keyword>
<dbReference type="OrthoDB" id="10251809at2759"/>
<dbReference type="SUPFAM" id="SSF50965">
    <property type="entry name" value="Galactose oxidase, central domain"/>
    <property type="match status" value="1"/>
</dbReference>
<feature type="transmembrane region" description="Helical" evidence="4">
    <location>
        <begin position="491"/>
        <end position="514"/>
    </location>
</feature>
<gene>
    <name evidence="6" type="ORF">EJ06DRAFT_19966</name>
</gene>
<dbReference type="Proteomes" id="UP000799640">
    <property type="component" value="Unassembled WGS sequence"/>
</dbReference>
<feature type="region of interest" description="Disordered" evidence="3">
    <location>
        <begin position="461"/>
        <end position="483"/>
    </location>
</feature>
<feature type="compositionally biased region" description="Basic and acidic residues" evidence="3">
    <location>
        <begin position="630"/>
        <end position="646"/>
    </location>
</feature>
<keyword evidence="5" id="KW-0732">Signal</keyword>
<evidence type="ECO:0000256" key="5">
    <source>
        <dbReference type="SAM" id="SignalP"/>
    </source>
</evidence>
<dbReference type="InterPro" id="IPR011043">
    <property type="entry name" value="Gal_Oxase/kelch_b-propeller"/>
</dbReference>
<sequence length="646" mass="68246">MKAISVWLPLFMGLGTWALDPVTNMCARWDHQSVVKDGTLYIDGGIETFGSKKPYTLGSNQWIIQVDMSSSWDWKTNISETTRDKVENDETGSLPPNSMLRGAMYSGPAHSDVVYTFGGSKFALNTSFTDTYPEASSYTLWSLNITSGAWRQFDVKEASPLRPSRGAYAEAKDQALGFYFNGQLDKGSSTDTVGMGKTTIGLTGMVVFNFTDPAQPKASNVSTASIDDKTAAVGGSLTYVPGVGDKGILVAAGGAAIPIDSPAEQNGTMISFDTVSILDLSTLYVPNSNPTWLRQKTGGQLPEPRADFCTVAVAAPDNSSYNIYLYGGRDPTIPKLYDDMYVLSLPSFTWVKIYSGESPRFAHTCHLVSNRILLTVGGTANANATAFQCDWENKGVGIMDLSTKTWGSVFNANAAPYTVGTDIVAKVGGSGAGAATVKAPINGGWGSDALKAVFFPPPKKAATAPSGAKNGTSSDSGAAGKTEEKKSSVGAIAGGVIGGLCVVAAFLILILFLLHRRKKAAKAAHRAHESGEESDAPLAGYMGGRAEADAASTRYELGGGAEKAAELPHTPTRQLVELPAQVGYGYGHHSNEKVELPAELARSVTVREAVVERGVQARSKEGSVVSMSVDGERRGSEGSYGQERRG</sequence>
<evidence type="ECO:0008006" key="8">
    <source>
        <dbReference type="Google" id="ProtNLM"/>
    </source>
</evidence>
<dbReference type="InterPro" id="IPR015915">
    <property type="entry name" value="Kelch-typ_b-propeller"/>
</dbReference>
<keyword evidence="2" id="KW-0677">Repeat</keyword>
<accession>A0A6G1IAH1</accession>
<evidence type="ECO:0000256" key="4">
    <source>
        <dbReference type="SAM" id="Phobius"/>
    </source>
</evidence>
<name>A0A6G1IAH1_9PEZI</name>
<protein>
    <recommendedName>
        <fullName evidence="8">Galactose oxidase</fullName>
    </recommendedName>
</protein>
<keyword evidence="4" id="KW-0812">Transmembrane</keyword>
<organism evidence="6 7">
    <name type="scientific">Trichodelitschia bisporula</name>
    <dbReference type="NCBI Taxonomy" id="703511"/>
    <lineage>
        <taxon>Eukaryota</taxon>
        <taxon>Fungi</taxon>
        <taxon>Dikarya</taxon>
        <taxon>Ascomycota</taxon>
        <taxon>Pezizomycotina</taxon>
        <taxon>Dothideomycetes</taxon>
        <taxon>Dothideomycetes incertae sedis</taxon>
        <taxon>Phaeotrichales</taxon>
        <taxon>Phaeotrichaceae</taxon>
        <taxon>Trichodelitschia</taxon>
    </lineage>
</organism>
<keyword evidence="7" id="KW-1185">Reference proteome</keyword>
<dbReference type="PANTHER" id="PTHR46228">
    <property type="entry name" value="KELCH DOMAIN-CONTAINING PROTEIN"/>
    <property type="match status" value="1"/>
</dbReference>
<evidence type="ECO:0000256" key="2">
    <source>
        <dbReference type="ARBA" id="ARBA00022737"/>
    </source>
</evidence>
<evidence type="ECO:0000256" key="3">
    <source>
        <dbReference type="SAM" id="MobiDB-lite"/>
    </source>
</evidence>
<evidence type="ECO:0000313" key="7">
    <source>
        <dbReference type="Proteomes" id="UP000799640"/>
    </source>
</evidence>
<proteinExistence type="predicted"/>
<dbReference type="PANTHER" id="PTHR46228:SF2">
    <property type="entry name" value="KELCH REPEAT PROTEIN (AFU_ORTHOLOGUE AFUA_4G14350)"/>
    <property type="match status" value="1"/>
</dbReference>
<reference evidence="6" key="1">
    <citation type="journal article" date="2020" name="Stud. Mycol.">
        <title>101 Dothideomycetes genomes: a test case for predicting lifestyles and emergence of pathogens.</title>
        <authorList>
            <person name="Haridas S."/>
            <person name="Albert R."/>
            <person name="Binder M."/>
            <person name="Bloem J."/>
            <person name="Labutti K."/>
            <person name="Salamov A."/>
            <person name="Andreopoulos B."/>
            <person name="Baker S."/>
            <person name="Barry K."/>
            <person name="Bills G."/>
            <person name="Bluhm B."/>
            <person name="Cannon C."/>
            <person name="Castanera R."/>
            <person name="Culley D."/>
            <person name="Daum C."/>
            <person name="Ezra D."/>
            <person name="Gonzalez J."/>
            <person name="Henrissat B."/>
            <person name="Kuo A."/>
            <person name="Liang C."/>
            <person name="Lipzen A."/>
            <person name="Lutzoni F."/>
            <person name="Magnuson J."/>
            <person name="Mondo S."/>
            <person name="Nolan M."/>
            <person name="Ohm R."/>
            <person name="Pangilinan J."/>
            <person name="Park H.-J."/>
            <person name="Ramirez L."/>
            <person name="Alfaro M."/>
            <person name="Sun H."/>
            <person name="Tritt A."/>
            <person name="Yoshinaga Y."/>
            <person name="Zwiers L.-H."/>
            <person name="Turgeon B."/>
            <person name="Goodwin S."/>
            <person name="Spatafora J."/>
            <person name="Crous P."/>
            <person name="Grigoriev I."/>
        </authorList>
    </citation>
    <scope>NUCLEOTIDE SEQUENCE</scope>
    <source>
        <strain evidence="6">CBS 262.69</strain>
    </source>
</reference>
<dbReference type="Gene3D" id="2.120.10.80">
    <property type="entry name" value="Kelch-type beta propeller"/>
    <property type="match status" value="1"/>
</dbReference>
<keyword evidence="4" id="KW-1133">Transmembrane helix</keyword>
<dbReference type="AlphaFoldDB" id="A0A6G1IAH1"/>
<feature type="signal peptide" evidence="5">
    <location>
        <begin position="1"/>
        <end position="18"/>
    </location>
</feature>
<keyword evidence="1" id="KW-0880">Kelch repeat</keyword>
<feature type="region of interest" description="Disordered" evidence="3">
    <location>
        <begin position="616"/>
        <end position="646"/>
    </location>
</feature>
<dbReference type="EMBL" id="ML996687">
    <property type="protein sequence ID" value="KAF2405298.1"/>
    <property type="molecule type" value="Genomic_DNA"/>
</dbReference>